<dbReference type="EMBL" id="CP051428">
    <property type="protein sequence ID" value="QJC50440.1"/>
    <property type="molecule type" value="Genomic_DNA"/>
</dbReference>
<dbReference type="RefSeq" id="WP_168906118.1">
    <property type="nucleotide sequence ID" value="NZ_CP051428.1"/>
</dbReference>
<evidence type="ECO:0000256" key="2">
    <source>
        <dbReference type="SAM" id="MobiDB-lite"/>
    </source>
</evidence>
<evidence type="ECO:0000313" key="4">
    <source>
        <dbReference type="EMBL" id="QJC50440.1"/>
    </source>
</evidence>
<dbReference type="AlphaFoldDB" id="A0A6H2GSQ4"/>
<dbReference type="InterPro" id="IPR050766">
    <property type="entry name" value="Bact_Lucif_Oxidored"/>
</dbReference>
<organism evidence="4 5">
    <name type="scientific">Paenibacillus albicereus</name>
    <dbReference type="NCBI Taxonomy" id="2726185"/>
    <lineage>
        <taxon>Bacteria</taxon>
        <taxon>Bacillati</taxon>
        <taxon>Bacillota</taxon>
        <taxon>Bacilli</taxon>
        <taxon>Bacillales</taxon>
        <taxon>Paenibacillaceae</taxon>
        <taxon>Paenibacillus</taxon>
    </lineage>
</organism>
<dbReference type="Gene3D" id="3.20.20.30">
    <property type="entry name" value="Luciferase-like domain"/>
    <property type="match status" value="1"/>
</dbReference>
<dbReference type="InterPro" id="IPR019949">
    <property type="entry name" value="CmoO-like"/>
</dbReference>
<dbReference type="GO" id="GO:0005829">
    <property type="term" value="C:cytosol"/>
    <property type="evidence" value="ECO:0007669"/>
    <property type="project" value="TreeGrafter"/>
</dbReference>
<sequence length="411" mass="42404">MSSLSISVLDQSPIHPGETPEQALAHTVRLARRADELGLRRFWVAEHHDSELLAGSSPEALIGYLLASTEHIRIGSGGVMLQHYSPYKVAETFHVLAALAPGRVDLGVGRAPGGLPRSTQALRQGAGGAGVPLEGKLEELSGYLGGRPLAEPHPLAGLRAAPAPAEPPRLHVLGATEDSARSAGRLGLPYVFSLFIGADEELAARAARAYRESFDPSSGRRPELIVAVAAVAADTDAAAEAQLSPQKVVKTHLSDGRTVTLGTREQAEEFGRQSGLAYRIEEKEAIVYAGSRQTVGRKLRALQEATGAEEFIVVTNVPDFAARLRSFELLAELAAEADAGREAEAAAGGAVEAAAGSAVEAEAGGAVEAEAGLAVEAEAGLDVEAAAGSAVETAAGRHVEAAETLTAGDPA</sequence>
<dbReference type="PANTHER" id="PTHR30137:SF20">
    <property type="entry name" value="N-ACETYL-S-ALKYLCYSTEINE MONOOXYGENASE"/>
    <property type="match status" value="1"/>
</dbReference>
<dbReference type="KEGG" id="palr:HGI30_01745"/>
<feature type="region of interest" description="Disordered" evidence="2">
    <location>
        <begin position="1"/>
        <end position="21"/>
    </location>
</feature>
<dbReference type="InterPro" id="IPR011251">
    <property type="entry name" value="Luciferase-like_dom"/>
</dbReference>
<evidence type="ECO:0000256" key="1">
    <source>
        <dbReference type="ARBA" id="ARBA00007789"/>
    </source>
</evidence>
<feature type="domain" description="Luciferase-like" evidence="3">
    <location>
        <begin position="10"/>
        <end position="306"/>
    </location>
</feature>
<evidence type="ECO:0000259" key="3">
    <source>
        <dbReference type="Pfam" id="PF00296"/>
    </source>
</evidence>
<protein>
    <submittedName>
        <fullName evidence="4">MsnO8 family LLM class oxidoreductase</fullName>
        <ecNumber evidence="4">1.-.-.-</ecNumber>
    </submittedName>
</protein>
<accession>A0A6H2GSQ4</accession>
<name>A0A6H2GSQ4_9BACL</name>
<dbReference type="Proteomes" id="UP000502136">
    <property type="component" value="Chromosome"/>
</dbReference>
<proteinExistence type="predicted"/>
<dbReference type="SUPFAM" id="SSF51679">
    <property type="entry name" value="Bacterial luciferase-like"/>
    <property type="match status" value="1"/>
</dbReference>
<dbReference type="EC" id="1.-.-.-" evidence="4"/>
<dbReference type="PANTHER" id="PTHR30137">
    <property type="entry name" value="LUCIFERASE-LIKE MONOOXYGENASE"/>
    <property type="match status" value="1"/>
</dbReference>
<dbReference type="InterPro" id="IPR036661">
    <property type="entry name" value="Luciferase-like_sf"/>
</dbReference>
<dbReference type="Pfam" id="PF00296">
    <property type="entry name" value="Bac_luciferase"/>
    <property type="match status" value="1"/>
</dbReference>
<keyword evidence="4" id="KW-0560">Oxidoreductase</keyword>
<gene>
    <name evidence="4" type="ORF">HGI30_01745</name>
</gene>
<keyword evidence="5" id="KW-1185">Reference proteome</keyword>
<reference evidence="4 5" key="1">
    <citation type="submission" date="2020-04" db="EMBL/GenBank/DDBJ databases">
        <title>Novel Paenibacillus strain UniB2 isolated from commercial digestive syrup.</title>
        <authorList>
            <person name="Thorat V."/>
            <person name="Kirdat K."/>
            <person name="Tiwarekar B."/>
            <person name="Yadav A."/>
        </authorList>
    </citation>
    <scope>NUCLEOTIDE SEQUENCE [LARGE SCALE GENOMIC DNA]</scope>
    <source>
        <strain evidence="4 5">UniB2</strain>
    </source>
</reference>
<comment type="similarity">
    <text evidence="1">To bacterial alkanal monooxygenase alpha and beta chains.</text>
</comment>
<dbReference type="GO" id="GO:0016705">
    <property type="term" value="F:oxidoreductase activity, acting on paired donors, with incorporation or reduction of molecular oxygen"/>
    <property type="evidence" value="ECO:0007669"/>
    <property type="project" value="InterPro"/>
</dbReference>
<feature type="compositionally biased region" description="Polar residues" evidence="2">
    <location>
        <begin position="1"/>
        <end position="10"/>
    </location>
</feature>
<dbReference type="NCBIfam" id="TIGR03558">
    <property type="entry name" value="oxido_grp_1"/>
    <property type="match status" value="1"/>
</dbReference>
<evidence type="ECO:0000313" key="5">
    <source>
        <dbReference type="Proteomes" id="UP000502136"/>
    </source>
</evidence>